<feature type="compositionally biased region" description="Polar residues" evidence="2">
    <location>
        <begin position="333"/>
        <end position="355"/>
    </location>
</feature>
<feature type="coiled-coil region" evidence="1">
    <location>
        <begin position="142"/>
        <end position="169"/>
    </location>
</feature>
<organism evidence="4 5">
    <name type="scientific">Rubellicoccus peritrichatus</name>
    <dbReference type="NCBI Taxonomy" id="3080537"/>
    <lineage>
        <taxon>Bacteria</taxon>
        <taxon>Pseudomonadati</taxon>
        <taxon>Verrucomicrobiota</taxon>
        <taxon>Opitutia</taxon>
        <taxon>Puniceicoccales</taxon>
        <taxon>Cerasicoccaceae</taxon>
        <taxon>Rubellicoccus</taxon>
    </lineage>
</organism>
<keyword evidence="3" id="KW-0472">Membrane</keyword>
<dbReference type="RefSeq" id="WP_317834808.1">
    <property type="nucleotide sequence ID" value="NZ_CP136920.1"/>
</dbReference>
<reference evidence="4 5" key="1">
    <citation type="submission" date="2023-10" db="EMBL/GenBank/DDBJ databases">
        <title>Rubellicoccus peritrichatus gen. nov., sp. nov., isolated from an algae of coral reef tank.</title>
        <authorList>
            <person name="Luo J."/>
        </authorList>
    </citation>
    <scope>NUCLEOTIDE SEQUENCE [LARGE SCALE GENOMIC DNA]</scope>
    <source>
        <strain evidence="4 5">CR14</strain>
    </source>
</reference>
<protein>
    <submittedName>
        <fullName evidence="4">BatD family protein</fullName>
    </submittedName>
</protein>
<feature type="region of interest" description="Disordered" evidence="2">
    <location>
        <begin position="323"/>
        <end position="355"/>
    </location>
</feature>
<keyword evidence="3" id="KW-1133">Transmembrane helix</keyword>
<dbReference type="Proteomes" id="UP001304300">
    <property type="component" value="Chromosome"/>
</dbReference>
<evidence type="ECO:0000313" key="5">
    <source>
        <dbReference type="Proteomes" id="UP001304300"/>
    </source>
</evidence>
<dbReference type="PANTHER" id="PTHR40940:SF2">
    <property type="entry name" value="BATD"/>
    <property type="match status" value="1"/>
</dbReference>
<evidence type="ECO:0000256" key="2">
    <source>
        <dbReference type="SAM" id="MobiDB-lite"/>
    </source>
</evidence>
<feature type="compositionally biased region" description="Basic and acidic residues" evidence="2">
    <location>
        <begin position="415"/>
        <end position="425"/>
    </location>
</feature>
<gene>
    <name evidence="4" type="ORF">RZN69_04260</name>
</gene>
<sequence length="595" mass="66041">MIQRLTILHILSGKLTGNSSMLRTSFATGVFITLFTCLAHAQGEATATVTPQKIFIDETATYEVNIAGTRQMNSFQPPQVDGLDYVSQSQSSNMSIINGQMSANVKLSFGVRASETGKFTIPSYKIGSITVPAATLEVLPMSEERQQMLDEREQRQREAQREMIGMEIRLAEGPYYAGQAVRMQVVVYARSDLYAEPTNFPVKEGDAFTLSEFGERPDERNANRKGRRYREYIWHNVLTPVKAGSFPLKFTEQFVIGRSFFNRQQLELSSDDLTIDVLPLPQDGKPANFSGAIGNFSIQRPTLDTDQVQVGEPVTMSVIVKGQGNFDRMGPPTMSQNDGWRSYSPESSFRASDTFGTEGEMTYQYVLIPRDESVTETPRVNFSFFEPKAGEYVELSPPGLPIKVTPAPPGSRPTFEPKRNDEQSRRPGLLPIMNQPGSTAAISPVFLNPIFLIGQCVPLLAIIGLFIYRKKQLRLLNDPVYARHLRAKREVARRIGAASAAAGKNDPILYFEEAQRAIQESVGKHLEREPESLSLEEVESFLKEHGADETAIQTARASYEAGDALRFGGLSTSNVDLKQELTQLKAALELIEGGK</sequence>
<feature type="transmembrane region" description="Helical" evidence="3">
    <location>
        <begin position="446"/>
        <end position="468"/>
    </location>
</feature>
<name>A0AAQ3LAU0_9BACT</name>
<dbReference type="Pfam" id="PF13584">
    <property type="entry name" value="BatD"/>
    <property type="match status" value="2"/>
</dbReference>
<dbReference type="InterPro" id="IPR025738">
    <property type="entry name" value="BatD"/>
</dbReference>
<keyword evidence="3" id="KW-0812">Transmembrane</keyword>
<dbReference type="KEGG" id="puo:RZN69_04260"/>
<accession>A0AAQ3LAU0</accession>
<feature type="region of interest" description="Disordered" evidence="2">
    <location>
        <begin position="406"/>
        <end position="426"/>
    </location>
</feature>
<dbReference type="PANTHER" id="PTHR40940">
    <property type="entry name" value="PROTEIN BATD-RELATED"/>
    <property type="match status" value="1"/>
</dbReference>
<evidence type="ECO:0000256" key="1">
    <source>
        <dbReference type="SAM" id="Coils"/>
    </source>
</evidence>
<evidence type="ECO:0000256" key="3">
    <source>
        <dbReference type="SAM" id="Phobius"/>
    </source>
</evidence>
<proteinExistence type="predicted"/>
<keyword evidence="1" id="KW-0175">Coiled coil</keyword>
<evidence type="ECO:0000313" key="4">
    <source>
        <dbReference type="EMBL" id="WOO42291.1"/>
    </source>
</evidence>
<keyword evidence="5" id="KW-1185">Reference proteome</keyword>
<dbReference type="AlphaFoldDB" id="A0AAQ3LAU0"/>
<dbReference type="EMBL" id="CP136920">
    <property type="protein sequence ID" value="WOO42291.1"/>
    <property type="molecule type" value="Genomic_DNA"/>
</dbReference>